<evidence type="ECO:0000256" key="1">
    <source>
        <dbReference type="PROSITE-ProRule" id="PRU00325"/>
    </source>
</evidence>
<name>Q3A653_SYNC1</name>
<reference evidence="4" key="1">
    <citation type="submission" date="2005-10" db="EMBL/GenBank/DDBJ databases">
        <title>Complete sequence of Pelobacter carbinolicus DSM 2380.</title>
        <authorList>
            <person name="Copeland A."/>
            <person name="Lucas S."/>
            <person name="Lapidus A."/>
            <person name="Barry K."/>
            <person name="Detter J.C."/>
            <person name="Glavina T."/>
            <person name="Hammon N."/>
            <person name="Israni S."/>
            <person name="Pitluck S."/>
            <person name="Chertkov O."/>
            <person name="Schmutz J."/>
            <person name="Larimer F."/>
            <person name="Land M."/>
            <person name="Kyrpides N."/>
            <person name="Ivanova N."/>
            <person name="Richardson P."/>
        </authorList>
    </citation>
    <scope>NUCLEOTIDE SEQUENCE [LARGE SCALE GENOMIC DNA]</scope>
    <source>
        <strain evidence="4">DSM 2380 / NBRC 103641 / GraBd1</strain>
    </source>
</reference>
<keyword evidence="1" id="KW-0479">Metal-binding</keyword>
<keyword evidence="1" id="KW-0862">Zinc</keyword>
<dbReference type="HOGENOM" id="CLU_027271_1_0_7"/>
<dbReference type="OrthoDB" id="258947at2"/>
<dbReference type="Pfam" id="PF04434">
    <property type="entry name" value="SWIM"/>
    <property type="match status" value="1"/>
</dbReference>
<organism evidence="3 4">
    <name type="scientific">Syntrophotalea carbinolica (strain DSM 2380 / NBRC 103641 / GraBd1)</name>
    <name type="common">Pelobacter carbinolicus</name>
    <dbReference type="NCBI Taxonomy" id="338963"/>
    <lineage>
        <taxon>Bacteria</taxon>
        <taxon>Pseudomonadati</taxon>
        <taxon>Thermodesulfobacteriota</taxon>
        <taxon>Desulfuromonadia</taxon>
        <taxon>Desulfuromonadales</taxon>
        <taxon>Syntrophotaleaceae</taxon>
        <taxon>Syntrophotalea</taxon>
    </lineage>
</organism>
<accession>Q3A653</accession>
<evidence type="ECO:0000259" key="2">
    <source>
        <dbReference type="PROSITE" id="PS50966"/>
    </source>
</evidence>
<dbReference type="KEGG" id="pca:Pcar_0899"/>
<keyword evidence="4" id="KW-1185">Reference proteome</keyword>
<dbReference type="EMBL" id="CP000142">
    <property type="protein sequence ID" value="ABA88154.1"/>
    <property type="molecule type" value="Genomic_DNA"/>
</dbReference>
<dbReference type="Proteomes" id="UP000002534">
    <property type="component" value="Chromosome"/>
</dbReference>
<dbReference type="RefSeq" id="WP_011340620.1">
    <property type="nucleotide sequence ID" value="NC_007498.2"/>
</dbReference>
<keyword evidence="1" id="KW-0863">Zinc-finger</keyword>
<dbReference type="eggNOG" id="COG4715">
    <property type="taxonomic scope" value="Bacteria"/>
</dbReference>
<feature type="domain" description="SWIM-type" evidence="2">
    <location>
        <begin position="56"/>
        <end position="92"/>
    </location>
</feature>
<protein>
    <recommendedName>
        <fullName evidence="2">SWIM-type domain-containing protein</fullName>
    </recommendedName>
</protein>
<gene>
    <name evidence="3" type="ordered locus">Pcar_0899</name>
</gene>
<proteinExistence type="predicted"/>
<dbReference type="InterPro" id="IPR007527">
    <property type="entry name" value="Znf_SWIM"/>
</dbReference>
<sequence>MQSIREKFKDLTHEDLRDWAGDRIYQRGKDYTSCVSQLSRTEDGTLVAWVSGNDEYATWVRHEGQADFDYNCTCPYDYGPCKHAVAVLLAAASRIRQRKEIPLLAPDDELYLEAFETAQDDWDDEDDTAPSFVPPAPGTIKSAQNLEKLLAEKSRDQLQRLLVNLAGEFPDVARRIREKGQLESGKVDQLVRSLRKEIRKLTAQEAWYSHWEHRGNLPDYSHLEKQLLALLNNGNADAVMELGEELWTRGIEQVEQSDDEGMTAEAISACLAIVLKALPQTSLSPAEQLLWLAKHELDDQYGLLGDIDSIVNNPRYTPQHWREVAAAIEEMLGRLKVSKTSEFSKRYYRERLVLRLRDVYVRAEQTAKVIPLLEREAPHTHCYKELVKALRNAGDFDRARAWCIKGFRKTIKKAPGIADGLQRQLRKLATDEGRFDLVAAYRSQDFFRHPSDEAYLALKEAAEKIDVWQAVRCAVLDYLRTGNLPVKDGFHLSWPLPVPEIEFEQAQTPSRRLNFPNWELLIEIAILEKRLDDAVAIYQERPAARHWGYSVDEALAKAVAASHPDIALRIWHTIAESLIGQVKPKAYKEAAKYLRKMHQVFQQTARQGDWTALIQDLRIRHKAKRRLMQVLDELTKNRKLV</sequence>
<dbReference type="PROSITE" id="PS50966">
    <property type="entry name" value="ZF_SWIM"/>
    <property type="match status" value="1"/>
</dbReference>
<evidence type="ECO:0000313" key="3">
    <source>
        <dbReference type="EMBL" id="ABA88154.1"/>
    </source>
</evidence>
<dbReference type="STRING" id="338963.Pcar_0899"/>
<dbReference type="AlphaFoldDB" id="Q3A653"/>
<dbReference type="GO" id="GO:0008270">
    <property type="term" value="F:zinc ion binding"/>
    <property type="evidence" value="ECO:0007669"/>
    <property type="project" value="UniProtKB-KW"/>
</dbReference>
<reference evidence="3 4" key="2">
    <citation type="journal article" date="2012" name="BMC Genomics">
        <title>The genome of Pelobacter carbinolicus reveals surprising metabolic capabilities and physiological features.</title>
        <authorList>
            <person name="Aklujkar M."/>
            <person name="Haveman S.A."/>
            <person name="Didonato R.Jr."/>
            <person name="Chertkov O."/>
            <person name="Han C.S."/>
            <person name="Land M.L."/>
            <person name="Brown P."/>
            <person name="Lovley D.R."/>
        </authorList>
    </citation>
    <scope>NUCLEOTIDE SEQUENCE [LARGE SCALE GENOMIC DNA]</scope>
    <source>
        <strain evidence="4">DSM 2380 / NBRC 103641 / GraBd1</strain>
    </source>
</reference>
<evidence type="ECO:0000313" key="4">
    <source>
        <dbReference type="Proteomes" id="UP000002534"/>
    </source>
</evidence>